<comment type="caution">
    <text evidence="8">The sequence shown here is derived from an EMBL/GenBank/DDBJ whole genome shotgun (WGS) entry which is preliminary data.</text>
</comment>
<dbReference type="GO" id="GO:0045927">
    <property type="term" value="P:positive regulation of growth"/>
    <property type="evidence" value="ECO:0007669"/>
    <property type="project" value="UniProtKB-ARBA"/>
</dbReference>
<dbReference type="SUPFAM" id="SSF54928">
    <property type="entry name" value="RNA-binding domain, RBD"/>
    <property type="match status" value="2"/>
</dbReference>
<feature type="domain" description="RRM" evidence="7">
    <location>
        <begin position="420"/>
        <end position="493"/>
    </location>
</feature>
<keyword evidence="3" id="KW-0469">Meiosis</keyword>
<dbReference type="FunFam" id="3.30.70.330:FF:000063">
    <property type="entry name" value="MEI2-like protein 5 isoform 2"/>
    <property type="match status" value="1"/>
</dbReference>
<dbReference type="GO" id="GO:0051321">
    <property type="term" value="P:meiotic cell cycle"/>
    <property type="evidence" value="ECO:0007669"/>
    <property type="project" value="UniProtKB-KW"/>
</dbReference>
<comment type="function">
    <text evidence="4">Probable RNA-binding protein that plays a role in meiosis and vegetative growth.</text>
</comment>
<dbReference type="Gene3D" id="3.30.70.330">
    <property type="match status" value="2"/>
</dbReference>
<dbReference type="Pfam" id="PF04059">
    <property type="entry name" value="RRM_2"/>
    <property type="match status" value="1"/>
</dbReference>
<dbReference type="SMART" id="SM00360">
    <property type="entry name" value="RRM"/>
    <property type="match status" value="3"/>
</dbReference>
<evidence type="ECO:0000313" key="9">
    <source>
        <dbReference type="Proteomes" id="UP000298416"/>
    </source>
</evidence>
<dbReference type="Proteomes" id="UP000298416">
    <property type="component" value="Unassembled WGS sequence"/>
</dbReference>
<dbReference type="GO" id="GO:0045836">
    <property type="term" value="P:positive regulation of meiotic nuclear division"/>
    <property type="evidence" value="ECO:0007669"/>
    <property type="project" value="UniProtKB-ARBA"/>
</dbReference>
<keyword evidence="2 5" id="KW-0694">RNA-binding</keyword>
<organism evidence="8">
    <name type="scientific">Salvia splendens</name>
    <name type="common">Scarlet sage</name>
    <dbReference type="NCBI Taxonomy" id="180675"/>
    <lineage>
        <taxon>Eukaryota</taxon>
        <taxon>Viridiplantae</taxon>
        <taxon>Streptophyta</taxon>
        <taxon>Embryophyta</taxon>
        <taxon>Tracheophyta</taxon>
        <taxon>Spermatophyta</taxon>
        <taxon>Magnoliopsida</taxon>
        <taxon>eudicotyledons</taxon>
        <taxon>Gunneridae</taxon>
        <taxon>Pentapetalae</taxon>
        <taxon>asterids</taxon>
        <taxon>lamiids</taxon>
        <taxon>Lamiales</taxon>
        <taxon>Lamiaceae</taxon>
        <taxon>Nepetoideae</taxon>
        <taxon>Mentheae</taxon>
        <taxon>Salviinae</taxon>
        <taxon>Salvia</taxon>
        <taxon>Salvia subgen. Calosphace</taxon>
        <taxon>core Calosphace</taxon>
    </lineage>
</organism>
<dbReference type="AlphaFoldDB" id="A0A8X8YA79"/>
<evidence type="ECO:0000313" key="8">
    <source>
        <dbReference type="EMBL" id="KAG6429315.1"/>
    </source>
</evidence>
<evidence type="ECO:0000256" key="2">
    <source>
        <dbReference type="ARBA" id="ARBA00022884"/>
    </source>
</evidence>
<dbReference type="PANTHER" id="PTHR23189">
    <property type="entry name" value="RNA RECOGNITION MOTIF-CONTAINING"/>
    <property type="match status" value="1"/>
</dbReference>
<gene>
    <name evidence="8" type="ORF">SASPL_107364</name>
</gene>
<dbReference type="CDD" id="cd12524">
    <property type="entry name" value="RRM1_MEI2_like"/>
    <property type="match status" value="1"/>
</dbReference>
<dbReference type="EMBL" id="PNBA02000003">
    <property type="protein sequence ID" value="KAG6429315.1"/>
    <property type="molecule type" value="Genomic_DNA"/>
</dbReference>
<dbReference type="PROSITE" id="PS50102">
    <property type="entry name" value="RRM"/>
    <property type="match status" value="2"/>
</dbReference>
<keyword evidence="9" id="KW-1185">Reference proteome</keyword>
<feature type="domain" description="RRM" evidence="7">
    <location>
        <begin position="335"/>
        <end position="408"/>
    </location>
</feature>
<dbReference type="CDD" id="cd12531">
    <property type="entry name" value="RRM3_MEI2_like"/>
    <property type="match status" value="1"/>
</dbReference>
<protein>
    <recommendedName>
        <fullName evidence="7">RRM domain-containing protein</fullName>
    </recommendedName>
</protein>
<accession>A0A8X8YA79</accession>
<name>A0A8X8YA79_SALSN</name>
<evidence type="ECO:0000256" key="6">
    <source>
        <dbReference type="SAM" id="MobiDB-lite"/>
    </source>
</evidence>
<reference evidence="8" key="2">
    <citation type="submission" date="2020-08" db="EMBL/GenBank/DDBJ databases">
        <title>Plant Genome Project.</title>
        <authorList>
            <person name="Zhang R.-G."/>
        </authorList>
    </citation>
    <scope>NUCLEOTIDE SEQUENCE</scope>
    <source>
        <strain evidence="8">Huo1</strain>
        <tissue evidence="8">Leaf</tissue>
    </source>
</reference>
<sequence>MIVHVINVQCRENKENMKREKGIDEALEEGLPSSLSLSGDFKFELLQTFAFLRSAQFENSICGLTKPSEMMNSRGFSPSSFFSEEVYLSDEVGIKKMDQMSGYAGFKLDGMLRPEGVASSPYENKIPLDSHTGNGFALPDYYLSRGRHVNLSLGNHLIGAVSRSLPSAVDHDLGSRTNSNIEPVPYCFDGDKINLTGAQYENGLFSSSMSDLFSRNLKLSSNNGPYGHSFAAAASSHYEEEEVFESLEELEAQTIGNLLPDDDDLLSGVTDGFGSVMRSNNVEDVEDLDLFSSVGGLELGEDSFLQRNPELCDFNSNNQLGSNGGEHPFGEHPSRTLFVRNINSNVEDSELRTLFEQYGDIRTLYTACKHRGFVMISYYDIRAACNAMKALQNKSLRRRKLDIHFSIPKENPSEKDVNQGTLVVFNLDSSVSNDELREIFGVYGDAKEIRDSPGMSYHKYVEFYDVRAAESALRALNRSDISGKQIKLERGRLGGSQRFLEQEESGFLLQHSPLNNLSSGFSGSLSLGGTFSGTENAIHGPLSTNGGHIGPLLDDVLQHGVSSSVPNSLPSLIRVESGNQSNIVESGHPHNHPKYELQSQSNLHPHSLPEYHDGLANGPLFGSPSNIAANVNIRPPEISDGHQFRRITPNGQSIELNEVFGTSGNGSCPPPGRQYMWSNSHHPQQPQAVLWPNSPSFVNGIGAAHPSQMHAVPRAPSHMMNPLLSINSHHVGSAPSVNPSLWDRRNMYAGESPDAASVFHPGSLGNMRMSGNSPHPLEYVPHNIFPRPGGNCVDLQMPSKNIGLHPHHQRCMIFPARGQMLPVMSSFDSPNERTRTRRNDCNSSQPDNKKQFELDLERIARGDDKRTTLMIKNIPNKYTSKMLLAAIDERHRGTYDFIYLPIDFKNKCNVGYAFINMTDPTLIVHFYQSFNGKKWEKFNSEKVASLAYARIQGKAALIAHFQNSSLMNEDKRCRPILFHTDGPNAGDQVPFPMGPNIRPRPGKTQTSTSDDNSQDIPSNSLNGDDYSNGDSSSGSGKDSD</sequence>
<feature type="compositionally biased region" description="Low complexity" evidence="6">
    <location>
        <begin position="1018"/>
        <end position="1040"/>
    </location>
</feature>
<proteinExistence type="predicted"/>
<reference evidence="8" key="1">
    <citation type="submission" date="2018-01" db="EMBL/GenBank/DDBJ databases">
        <authorList>
            <person name="Mao J.F."/>
        </authorList>
    </citation>
    <scope>NUCLEOTIDE SEQUENCE</scope>
    <source>
        <strain evidence="8">Huo1</strain>
        <tissue evidence="8">Leaf</tissue>
    </source>
</reference>
<feature type="compositionally biased region" description="Polar residues" evidence="6">
    <location>
        <begin position="1003"/>
        <end position="1017"/>
    </location>
</feature>
<feature type="region of interest" description="Disordered" evidence="6">
    <location>
        <begin position="582"/>
        <end position="617"/>
    </location>
</feature>
<dbReference type="InterPro" id="IPR035979">
    <property type="entry name" value="RBD_domain_sf"/>
</dbReference>
<feature type="region of interest" description="Disordered" evidence="6">
    <location>
        <begin position="827"/>
        <end position="851"/>
    </location>
</feature>
<dbReference type="InterPro" id="IPR034453">
    <property type="entry name" value="MEI2-like_RRM1"/>
</dbReference>
<keyword evidence="1" id="KW-0677">Repeat</keyword>
<evidence type="ECO:0000259" key="7">
    <source>
        <dbReference type="PROSITE" id="PS50102"/>
    </source>
</evidence>
<dbReference type="Pfam" id="PF00076">
    <property type="entry name" value="RRM_1"/>
    <property type="match status" value="2"/>
</dbReference>
<evidence type="ECO:0000256" key="5">
    <source>
        <dbReference type="PROSITE-ProRule" id="PRU00176"/>
    </source>
</evidence>
<dbReference type="GO" id="GO:0003723">
    <property type="term" value="F:RNA binding"/>
    <property type="evidence" value="ECO:0007669"/>
    <property type="project" value="UniProtKB-UniRule"/>
</dbReference>
<evidence type="ECO:0000256" key="1">
    <source>
        <dbReference type="ARBA" id="ARBA00022737"/>
    </source>
</evidence>
<feature type="region of interest" description="Disordered" evidence="6">
    <location>
        <begin position="977"/>
        <end position="1040"/>
    </location>
</feature>
<dbReference type="FunFam" id="3.30.70.330:FF:000101">
    <property type="entry name" value="Protein MEI2-like 1"/>
    <property type="match status" value="1"/>
</dbReference>
<evidence type="ECO:0000256" key="4">
    <source>
        <dbReference type="ARBA" id="ARBA00058438"/>
    </source>
</evidence>
<dbReference type="InterPro" id="IPR012677">
    <property type="entry name" value="Nucleotide-bd_a/b_plait_sf"/>
</dbReference>
<dbReference type="InterPro" id="IPR000504">
    <property type="entry name" value="RRM_dom"/>
</dbReference>
<dbReference type="InterPro" id="IPR034454">
    <property type="entry name" value="MEI2-like_RRM3"/>
</dbReference>
<feature type="compositionally biased region" description="Basic and acidic residues" evidence="6">
    <location>
        <begin position="830"/>
        <end position="840"/>
    </location>
</feature>
<dbReference type="InterPro" id="IPR007201">
    <property type="entry name" value="Mei2-like_Rrm_C"/>
</dbReference>
<evidence type="ECO:0000256" key="3">
    <source>
        <dbReference type="ARBA" id="ARBA00023254"/>
    </source>
</evidence>